<keyword evidence="4" id="KW-0067">ATP-binding</keyword>
<dbReference type="InterPro" id="IPR027417">
    <property type="entry name" value="P-loop_NTPase"/>
</dbReference>
<dbReference type="STRING" id="1764295.A0A5B8MRF3"/>
<name>A0A5B8MRF3_9CHLO</name>
<dbReference type="PROSITE" id="PS00674">
    <property type="entry name" value="AAA"/>
    <property type="match status" value="2"/>
</dbReference>
<dbReference type="AlphaFoldDB" id="A0A5B8MRF3"/>
<dbReference type="FunFam" id="3.40.50.300:FF:000012">
    <property type="entry name" value="Transitional endoplasmic reticulum ATPase"/>
    <property type="match status" value="1"/>
</dbReference>
<sequence>MASVEGLTREVADACEAEEWCRIGKEIEDAVARGEAYERKVWLPKKAFVEMAFATGDPVFLFQTEGKGLAMKNLWTRVATWGQAAIGSGAGICDHGVLASAWPMEKLKKGEGIVSSAVRRASGFAEGSPIQFIPLKALLMRVYTARSTLRLSHKVTKATSVALQLVPRGKGDDEATGDGVGGGNKLSFMKAFVKQMIVNKYVGVGLPIYFSLGGVDQFLRVARIEAAETEQSTEDSPRPVFFLVDANTECRIERAVQAGESSSSVQLGQSHLEEVVSSTPANTEHTNDLIERSLRRADYVQENDFSSLGGLSKEIKCVQKVLTVPWNNISRFRDLGLHTPKGVLLHGPPGTGKTRLAYAAARDTGAQLYVLNGPDLVSQYQGESEAGLRAIFESARKNEPAIIFIDEIDAIVPSRESNQNLAGGSAFSDRITAELLSLMDNGMNSQERVVVMAATNRIDAIDKSVRRPGRFDYEIEVGVPTPTDRYEILQIFLKGIRHSLTEEQIQGISLSTHGFTGADLKALCNEASLVSIEDLAKDPSVDLETFFVSQEHFEAAQRSIIPSAMREVLFRIPDVKWDDIGGRTVLKKKLNEIITLQTKEDLFAGLKIKPLKGILLYGPPGCSKTMLVKAVASQSNLNFINVKGPELLNKYVGESEKAIRTIFSRAKAAAPSIIFIDEIDGLVTGRSSETSVTQNRVLTQLLTEIDNISYKHRVAIIGATNRPDRLDLAILRPGRFDWLLYVPPPDEGERRAVLNCLFAKTPVEPSGDLDSICSHYAALSEGYSPADLLAVVRQAAIQAIEEDFSASAIRASHLERAMATVQPSLLNLDADLQDMYKKFERSAGTLGV</sequence>
<dbReference type="SUPFAM" id="SSF52540">
    <property type="entry name" value="P-loop containing nucleoside triphosphate hydrolases"/>
    <property type="match status" value="2"/>
</dbReference>
<keyword evidence="3" id="KW-0547">Nucleotide-binding</keyword>
<dbReference type="PANTHER" id="PTHR23077:SF27">
    <property type="entry name" value="ATPASE FAMILY GENE 2 PROTEIN HOMOLOG A"/>
    <property type="match status" value="1"/>
</dbReference>
<dbReference type="Pfam" id="PF17862">
    <property type="entry name" value="AAA_lid_3"/>
    <property type="match status" value="2"/>
</dbReference>
<protein>
    <submittedName>
        <fullName evidence="6">AAA family ATPase</fullName>
    </submittedName>
</protein>
<dbReference type="Pfam" id="PF00004">
    <property type="entry name" value="AAA"/>
    <property type="match status" value="2"/>
</dbReference>
<proteinExistence type="predicted"/>
<keyword evidence="2" id="KW-0963">Cytoplasm</keyword>
<dbReference type="EMBL" id="CP031043">
    <property type="protein sequence ID" value="QDZ23308.1"/>
    <property type="molecule type" value="Genomic_DNA"/>
</dbReference>
<evidence type="ECO:0000313" key="6">
    <source>
        <dbReference type="EMBL" id="QDZ23308.1"/>
    </source>
</evidence>
<organism evidence="6 7">
    <name type="scientific">Chloropicon primus</name>
    <dbReference type="NCBI Taxonomy" id="1764295"/>
    <lineage>
        <taxon>Eukaryota</taxon>
        <taxon>Viridiplantae</taxon>
        <taxon>Chlorophyta</taxon>
        <taxon>Chloropicophyceae</taxon>
        <taxon>Chloropicales</taxon>
        <taxon>Chloropicaceae</taxon>
        <taxon>Chloropicon</taxon>
    </lineage>
</organism>
<keyword evidence="7" id="KW-1185">Reference proteome</keyword>
<dbReference type="InterPro" id="IPR003959">
    <property type="entry name" value="ATPase_AAA_core"/>
</dbReference>
<evidence type="ECO:0000256" key="2">
    <source>
        <dbReference type="ARBA" id="ARBA00022490"/>
    </source>
</evidence>
<evidence type="ECO:0000259" key="5">
    <source>
        <dbReference type="SMART" id="SM00382"/>
    </source>
</evidence>
<dbReference type="Gene3D" id="1.10.8.60">
    <property type="match status" value="2"/>
</dbReference>
<evidence type="ECO:0000313" key="7">
    <source>
        <dbReference type="Proteomes" id="UP000316726"/>
    </source>
</evidence>
<evidence type="ECO:0000256" key="4">
    <source>
        <dbReference type="ARBA" id="ARBA00022840"/>
    </source>
</evidence>
<dbReference type="GO" id="GO:0009507">
    <property type="term" value="C:chloroplast"/>
    <property type="evidence" value="ECO:0007669"/>
    <property type="project" value="TreeGrafter"/>
</dbReference>
<dbReference type="InterPro" id="IPR050168">
    <property type="entry name" value="AAA_ATPase_domain"/>
</dbReference>
<dbReference type="Proteomes" id="UP000316726">
    <property type="component" value="Chromosome 10"/>
</dbReference>
<dbReference type="InterPro" id="IPR003960">
    <property type="entry name" value="ATPase_AAA_CS"/>
</dbReference>
<evidence type="ECO:0000256" key="1">
    <source>
        <dbReference type="ARBA" id="ARBA00004496"/>
    </source>
</evidence>
<dbReference type="GO" id="GO:0016887">
    <property type="term" value="F:ATP hydrolysis activity"/>
    <property type="evidence" value="ECO:0007669"/>
    <property type="project" value="InterPro"/>
</dbReference>
<comment type="subcellular location">
    <subcellularLocation>
        <location evidence="1">Cytoplasm</location>
    </subcellularLocation>
</comment>
<evidence type="ECO:0000256" key="3">
    <source>
        <dbReference type="ARBA" id="ARBA00022741"/>
    </source>
</evidence>
<dbReference type="InterPro" id="IPR041569">
    <property type="entry name" value="AAA_lid_3"/>
</dbReference>
<dbReference type="OrthoDB" id="27435at2759"/>
<dbReference type="FunFam" id="3.40.50.300:FF:000567">
    <property type="entry name" value="ATPase, AAA family protein"/>
    <property type="match status" value="1"/>
</dbReference>
<gene>
    <name evidence="6" type="ORF">A3770_10p58260</name>
</gene>
<dbReference type="Gene3D" id="3.40.50.300">
    <property type="entry name" value="P-loop containing nucleotide triphosphate hydrolases"/>
    <property type="match status" value="2"/>
</dbReference>
<feature type="domain" description="AAA+ ATPase" evidence="5">
    <location>
        <begin position="339"/>
        <end position="481"/>
    </location>
</feature>
<reference evidence="6 7" key="1">
    <citation type="submission" date="2018-07" db="EMBL/GenBank/DDBJ databases">
        <title>The complete nuclear genome of the prasinophyte Chloropicon primus (CCMP1205).</title>
        <authorList>
            <person name="Pombert J.-F."/>
            <person name="Otis C."/>
            <person name="Turmel M."/>
            <person name="Lemieux C."/>
        </authorList>
    </citation>
    <scope>NUCLEOTIDE SEQUENCE [LARGE SCALE GENOMIC DNA]</scope>
    <source>
        <strain evidence="6 7">CCMP1205</strain>
    </source>
</reference>
<accession>A0A5B8MRF3</accession>
<dbReference type="PANTHER" id="PTHR23077">
    <property type="entry name" value="AAA-FAMILY ATPASE"/>
    <property type="match status" value="1"/>
</dbReference>
<dbReference type="SMART" id="SM00382">
    <property type="entry name" value="AAA"/>
    <property type="match status" value="2"/>
</dbReference>
<dbReference type="GO" id="GO:0005524">
    <property type="term" value="F:ATP binding"/>
    <property type="evidence" value="ECO:0007669"/>
    <property type="project" value="UniProtKB-KW"/>
</dbReference>
<feature type="domain" description="AAA+ ATPase" evidence="5">
    <location>
        <begin position="610"/>
        <end position="746"/>
    </location>
</feature>
<dbReference type="InterPro" id="IPR003593">
    <property type="entry name" value="AAA+_ATPase"/>
</dbReference>